<evidence type="ECO:0000256" key="1">
    <source>
        <dbReference type="ARBA" id="ARBA00022679"/>
    </source>
</evidence>
<accession>A0A9W3CXR0</accession>
<evidence type="ECO:0000256" key="5">
    <source>
        <dbReference type="ARBA" id="ARBA00022801"/>
    </source>
</evidence>
<evidence type="ECO:0000313" key="9">
    <source>
        <dbReference type="RefSeq" id="XP_056856375.1"/>
    </source>
</evidence>
<reference evidence="9" key="1">
    <citation type="submission" date="2025-08" db="UniProtKB">
        <authorList>
            <consortium name="RefSeq"/>
        </authorList>
    </citation>
    <scope>IDENTIFICATION</scope>
    <source>
        <tissue evidence="9">Leaf</tissue>
    </source>
</reference>
<keyword evidence="6" id="KW-0695">RNA-directed DNA polymerase</keyword>
<keyword evidence="1" id="KW-0808">Transferase</keyword>
<keyword evidence="2" id="KW-0548">Nucleotidyltransferase</keyword>
<keyword evidence="4" id="KW-0255">Endonuclease</keyword>
<dbReference type="AlphaFoldDB" id="A0A9W3CXR0"/>
<dbReference type="OrthoDB" id="111931at2759"/>
<evidence type="ECO:0000256" key="3">
    <source>
        <dbReference type="ARBA" id="ARBA00022722"/>
    </source>
</evidence>
<dbReference type="RefSeq" id="XP_056856375.1">
    <property type="nucleotide sequence ID" value="XM_057000395.1"/>
</dbReference>
<keyword evidence="5" id="KW-0378">Hydrolase</keyword>
<dbReference type="InterPro" id="IPR041373">
    <property type="entry name" value="RT_RNaseH"/>
</dbReference>
<dbReference type="PANTHER" id="PTHR35046:SF9">
    <property type="entry name" value="RNA-DIRECTED DNA POLYMERASE"/>
    <property type="match status" value="1"/>
</dbReference>
<dbReference type="GO" id="GO:0016787">
    <property type="term" value="F:hydrolase activity"/>
    <property type="evidence" value="ECO:0007669"/>
    <property type="project" value="UniProtKB-KW"/>
</dbReference>
<keyword evidence="3" id="KW-0540">Nuclease</keyword>
<dbReference type="Proteomes" id="UP000504610">
    <property type="component" value="Unplaced"/>
</dbReference>
<keyword evidence="8" id="KW-1185">Reference proteome</keyword>
<protein>
    <submittedName>
        <fullName evidence="9">Uncharacterized protein LOC130505787</fullName>
    </submittedName>
</protein>
<evidence type="ECO:0000256" key="2">
    <source>
        <dbReference type="ARBA" id="ARBA00022695"/>
    </source>
</evidence>
<dbReference type="GeneID" id="130505787"/>
<feature type="domain" description="Reverse transcriptase RNase H-like" evidence="7">
    <location>
        <begin position="5"/>
        <end position="55"/>
    </location>
</feature>
<dbReference type="InterPro" id="IPR043502">
    <property type="entry name" value="DNA/RNA_pol_sf"/>
</dbReference>
<dbReference type="KEGG" id="rsz:130505787"/>
<dbReference type="Pfam" id="PF17917">
    <property type="entry name" value="RT_RNaseH"/>
    <property type="match status" value="1"/>
</dbReference>
<evidence type="ECO:0000259" key="7">
    <source>
        <dbReference type="Pfam" id="PF17917"/>
    </source>
</evidence>
<dbReference type="GO" id="GO:0004519">
    <property type="term" value="F:endonuclease activity"/>
    <property type="evidence" value="ECO:0007669"/>
    <property type="project" value="UniProtKB-KW"/>
</dbReference>
<organism evidence="8 9">
    <name type="scientific">Raphanus sativus</name>
    <name type="common">Radish</name>
    <name type="synonym">Raphanus raphanistrum var. sativus</name>
    <dbReference type="NCBI Taxonomy" id="3726"/>
    <lineage>
        <taxon>Eukaryota</taxon>
        <taxon>Viridiplantae</taxon>
        <taxon>Streptophyta</taxon>
        <taxon>Embryophyta</taxon>
        <taxon>Tracheophyta</taxon>
        <taxon>Spermatophyta</taxon>
        <taxon>Magnoliopsida</taxon>
        <taxon>eudicotyledons</taxon>
        <taxon>Gunneridae</taxon>
        <taxon>Pentapetalae</taxon>
        <taxon>rosids</taxon>
        <taxon>malvids</taxon>
        <taxon>Brassicales</taxon>
        <taxon>Brassicaceae</taxon>
        <taxon>Brassiceae</taxon>
        <taxon>Raphanus</taxon>
    </lineage>
</organism>
<dbReference type="GO" id="GO:0003964">
    <property type="term" value="F:RNA-directed DNA polymerase activity"/>
    <property type="evidence" value="ECO:0007669"/>
    <property type="project" value="UniProtKB-KW"/>
</dbReference>
<evidence type="ECO:0000256" key="4">
    <source>
        <dbReference type="ARBA" id="ARBA00022759"/>
    </source>
</evidence>
<dbReference type="PANTHER" id="PTHR35046">
    <property type="entry name" value="ZINC KNUCKLE (CCHC-TYPE) FAMILY PROTEIN"/>
    <property type="match status" value="1"/>
</dbReference>
<gene>
    <name evidence="9" type="primary">LOC130505787</name>
</gene>
<evidence type="ECO:0000256" key="6">
    <source>
        <dbReference type="ARBA" id="ARBA00022918"/>
    </source>
</evidence>
<name>A0A9W3CXR0_RAPSA</name>
<dbReference type="SUPFAM" id="SSF56672">
    <property type="entry name" value="DNA/RNA polymerases"/>
    <property type="match status" value="1"/>
</dbReference>
<evidence type="ECO:0000313" key="8">
    <source>
        <dbReference type="Proteomes" id="UP000504610"/>
    </source>
</evidence>
<sequence length="131" mass="15201">MHPEWGIGAVLHQRKKPVAFFSEKLSGATLNYPTYDKELYALVRALETWQQLPKYKKGRKNMVADALSRRHALITTMDAKVLGFEHIKELYKDDPELKRSIPELWKGAFHSYHLHEGFYLETSVCAFPKVP</sequence>
<proteinExistence type="predicted"/>